<dbReference type="GeneID" id="16695269"/>
<gene>
    <name evidence="2" type="primary">orf182</name>
</gene>
<evidence type="ECO:0000313" key="2">
    <source>
        <dbReference type="EMBL" id="AGS44576.1"/>
    </source>
</evidence>
<protein>
    <submittedName>
        <fullName evidence="2">Uncharacterized protein</fullName>
    </submittedName>
</protein>
<accession>S5U664</accession>
<geneLocation type="mitochondrion" evidence="2"/>
<name>S5U664_9ASCO</name>
<dbReference type="AlphaFoldDB" id="S5U664"/>
<reference evidence="2" key="1">
    <citation type="submission" date="2013-05" db="EMBL/GenBank/DDBJ databases">
        <authorList>
            <person name="Pfeiffer I."/>
            <person name="Hegedusova E."/>
            <person name="Brejova B."/>
            <person name="Nosek J."/>
        </authorList>
    </citation>
    <scope>NUCLEOTIDE SEQUENCE</scope>
    <source>
        <strain evidence="2">NRRL Y-27736</strain>
    </source>
</reference>
<proteinExistence type="predicted"/>
<dbReference type="EMBL" id="KF017572">
    <property type="protein sequence ID" value="AGS44577.1"/>
    <property type="molecule type" value="Genomic_DNA"/>
</dbReference>
<feature type="transmembrane region" description="Helical" evidence="1">
    <location>
        <begin position="126"/>
        <end position="146"/>
    </location>
</feature>
<keyword evidence="2" id="KW-0496">Mitochondrion</keyword>
<dbReference type="RefSeq" id="YP_008475264.1">
    <property type="nucleotide sequence ID" value="NC_022174.1"/>
</dbReference>
<keyword evidence="1" id="KW-0812">Transmembrane</keyword>
<dbReference type="EMBL" id="KF017572">
    <property type="protein sequence ID" value="AGS44576.1"/>
    <property type="molecule type" value="Genomic_DNA"/>
</dbReference>
<sequence>MGMVLSAYHYSALATLGLIRSSSIEPDVNRREVSSLAIPHSTWVISISLYWRKDYVGLGQSSLFRPHSSTQTRSGWVDSSGLVTIEVYPFTSGEVWLTFTTSASLHPKRLTLGFVVFQGLTPTSQALWALWLSIACICVAFITPLLKSSHQYTEGSCITTQLFPLWWVRVRLRYAHTEPSSP</sequence>
<evidence type="ECO:0000256" key="1">
    <source>
        <dbReference type="SAM" id="Phobius"/>
    </source>
</evidence>
<dbReference type="GeneID" id="16695285"/>
<keyword evidence="1" id="KW-1133">Transmembrane helix</keyword>
<keyword evidence="1" id="KW-0472">Membrane</keyword>
<dbReference type="RefSeq" id="YP_008475258.1">
    <property type="nucleotide sequence ID" value="NC_022174.1"/>
</dbReference>
<organism evidence="2">
    <name type="scientific">Candida gigantensis</name>
    <dbReference type="NCBI Taxonomy" id="271359"/>
    <lineage>
        <taxon>Eukaryota</taxon>
        <taxon>Fungi</taxon>
        <taxon>Dikarya</taxon>
        <taxon>Ascomycota</taxon>
        <taxon>Saccharomycotina</taxon>
        <taxon>Pichiomycetes</taxon>
        <taxon>Debaryomycetaceae</taxon>
        <taxon>Candida/Lodderomyces clade</taxon>
        <taxon>Candida</taxon>
    </lineage>
</organism>